<evidence type="ECO:0000256" key="2">
    <source>
        <dbReference type="RuleBase" id="RU003476"/>
    </source>
</evidence>
<comment type="similarity">
    <text evidence="2">Belongs to the Nudix hydrolase family.</text>
</comment>
<dbReference type="CDD" id="cd03673">
    <property type="entry name" value="NUDIX_Ap6A_hydrolase"/>
    <property type="match status" value="1"/>
</dbReference>
<protein>
    <submittedName>
        <fullName evidence="4">NUDIX hydrolase</fullName>
    </submittedName>
</protein>
<keyword evidence="1 2" id="KW-0378">Hydrolase</keyword>
<dbReference type="GO" id="GO:0006167">
    <property type="term" value="P:AMP biosynthetic process"/>
    <property type="evidence" value="ECO:0007669"/>
    <property type="project" value="TreeGrafter"/>
</dbReference>
<name>A0A6B3LRM3_9BACT</name>
<dbReference type="AlphaFoldDB" id="A0A6B3LRM3"/>
<accession>A0A6B3LRM3</accession>
<feature type="domain" description="Nudix hydrolase" evidence="3">
    <location>
        <begin position="18"/>
        <end position="154"/>
    </location>
</feature>
<evidence type="ECO:0000313" key="5">
    <source>
        <dbReference type="Proteomes" id="UP000474777"/>
    </source>
</evidence>
<dbReference type="PRINTS" id="PR00502">
    <property type="entry name" value="NUDIXFAMILY"/>
</dbReference>
<keyword evidence="5" id="KW-1185">Reference proteome</keyword>
<reference evidence="4 5" key="1">
    <citation type="submission" date="2020-02" db="EMBL/GenBank/DDBJ databases">
        <authorList>
            <person name="Kim M.K."/>
        </authorList>
    </citation>
    <scope>NUCLEOTIDE SEQUENCE [LARGE SCALE GENOMIC DNA]</scope>
    <source>
        <strain evidence="4 5">BT327</strain>
    </source>
</reference>
<dbReference type="InterPro" id="IPR051325">
    <property type="entry name" value="Nudix_hydrolase_domain"/>
</dbReference>
<dbReference type="InterPro" id="IPR000086">
    <property type="entry name" value="NUDIX_hydrolase_dom"/>
</dbReference>
<dbReference type="EMBL" id="JAAGWD010000001">
    <property type="protein sequence ID" value="NEM96846.1"/>
    <property type="molecule type" value="Genomic_DNA"/>
</dbReference>
<evidence type="ECO:0000256" key="1">
    <source>
        <dbReference type="ARBA" id="ARBA00022801"/>
    </source>
</evidence>
<dbReference type="PROSITE" id="PS51462">
    <property type="entry name" value="NUDIX"/>
    <property type="match status" value="1"/>
</dbReference>
<dbReference type="RefSeq" id="WP_163912599.1">
    <property type="nucleotide sequence ID" value="NZ_JAAGWD010000001.1"/>
</dbReference>
<dbReference type="InterPro" id="IPR020476">
    <property type="entry name" value="Nudix_hydrolase"/>
</dbReference>
<dbReference type="PROSITE" id="PS00893">
    <property type="entry name" value="NUDIX_BOX"/>
    <property type="match status" value="1"/>
</dbReference>
<dbReference type="Pfam" id="PF00293">
    <property type="entry name" value="NUDIX"/>
    <property type="match status" value="1"/>
</dbReference>
<dbReference type="GO" id="GO:0006754">
    <property type="term" value="P:ATP biosynthetic process"/>
    <property type="evidence" value="ECO:0007669"/>
    <property type="project" value="TreeGrafter"/>
</dbReference>
<organism evidence="4 5">
    <name type="scientific">Pontibacter burrus</name>
    <dbReference type="NCBI Taxonomy" id="2704466"/>
    <lineage>
        <taxon>Bacteria</taxon>
        <taxon>Pseudomonadati</taxon>
        <taxon>Bacteroidota</taxon>
        <taxon>Cytophagia</taxon>
        <taxon>Cytophagales</taxon>
        <taxon>Hymenobacteraceae</taxon>
        <taxon>Pontibacter</taxon>
    </lineage>
</organism>
<dbReference type="Proteomes" id="UP000474777">
    <property type="component" value="Unassembled WGS sequence"/>
</dbReference>
<dbReference type="InterPro" id="IPR015797">
    <property type="entry name" value="NUDIX_hydrolase-like_dom_sf"/>
</dbReference>
<evidence type="ECO:0000313" key="4">
    <source>
        <dbReference type="EMBL" id="NEM96846.1"/>
    </source>
</evidence>
<proteinExistence type="inferred from homology"/>
<gene>
    <name evidence="4" type="ORF">GXP69_03995</name>
</gene>
<dbReference type="PANTHER" id="PTHR21340">
    <property type="entry name" value="DIADENOSINE 5,5-P1,P4-TETRAPHOSPHATE PYROPHOSPHOHYDROLASE MUTT"/>
    <property type="match status" value="1"/>
</dbReference>
<dbReference type="Gene3D" id="3.90.79.10">
    <property type="entry name" value="Nucleoside Triphosphate Pyrophosphohydrolase"/>
    <property type="match status" value="1"/>
</dbReference>
<dbReference type="PANTHER" id="PTHR21340:SF0">
    <property type="entry name" value="BIS(5'-NUCLEOSYL)-TETRAPHOSPHATASE [ASYMMETRICAL]"/>
    <property type="match status" value="1"/>
</dbReference>
<comment type="caution">
    <text evidence="4">The sequence shown here is derived from an EMBL/GenBank/DDBJ whole genome shotgun (WGS) entry which is preliminary data.</text>
</comment>
<sequence length="159" mass="17920">MPDKAPEPGNSKPKLPIVSQVSAGGVAFRVTGDTIEVALISVGKENRWQLPKGIVDPGETPEVTAVREVREEAGLATELLQLLEKIEYWYVGNKGSQRVRFHKFVYFYLLRYSSGNVQDHDWEVNEARWVEINQAQQLLAFKSEKQVVTKAAKRIALLN</sequence>
<evidence type="ECO:0000259" key="3">
    <source>
        <dbReference type="PROSITE" id="PS51462"/>
    </source>
</evidence>
<dbReference type="SUPFAM" id="SSF55811">
    <property type="entry name" value="Nudix"/>
    <property type="match status" value="1"/>
</dbReference>
<dbReference type="GO" id="GO:0004081">
    <property type="term" value="F:bis(5'-nucleosyl)-tetraphosphatase (asymmetrical) activity"/>
    <property type="evidence" value="ECO:0007669"/>
    <property type="project" value="TreeGrafter"/>
</dbReference>
<dbReference type="InterPro" id="IPR020084">
    <property type="entry name" value="NUDIX_hydrolase_CS"/>
</dbReference>